<protein>
    <recommendedName>
        <fullName evidence="3">PRORP domain-containing protein</fullName>
    </recommendedName>
</protein>
<evidence type="ECO:0008006" key="3">
    <source>
        <dbReference type="Google" id="ProtNLM"/>
    </source>
</evidence>
<proteinExistence type="predicted"/>
<evidence type="ECO:0000313" key="2">
    <source>
        <dbReference type="Proteomes" id="UP000494206"/>
    </source>
</evidence>
<dbReference type="OrthoDB" id="5800897at2759"/>
<reference evidence="1 2" key="1">
    <citation type="submission" date="2020-04" db="EMBL/GenBank/DDBJ databases">
        <authorList>
            <person name="Laetsch R D."/>
            <person name="Stevens L."/>
            <person name="Kumar S."/>
            <person name="Blaxter L. M."/>
        </authorList>
    </citation>
    <scope>NUCLEOTIDE SEQUENCE [LARGE SCALE GENOMIC DNA]</scope>
</reference>
<dbReference type="InterPro" id="IPR042289">
    <property type="entry name" value="COA6"/>
</dbReference>
<dbReference type="EMBL" id="CADEPM010000011">
    <property type="protein sequence ID" value="CAB3410818.1"/>
    <property type="molecule type" value="Genomic_DNA"/>
</dbReference>
<evidence type="ECO:0000313" key="1">
    <source>
        <dbReference type="EMBL" id="CAB3410818.1"/>
    </source>
</evidence>
<gene>
    <name evidence="1" type="ORF">CBOVIS_LOCUS12283</name>
</gene>
<dbReference type="GO" id="GO:0008535">
    <property type="term" value="P:respiratory chain complex IV assembly"/>
    <property type="evidence" value="ECO:0007669"/>
    <property type="project" value="InterPro"/>
</dbReference>
<dbReference type="GO" id="GO:0042775">
    <property type="term" value="P:mitochondrial ATP synthesis coupled electron transport"/>
    <property type="evidence" value="ECO:0007669"/>
    <property type="project" value="TreeGrafter"/>
</dbReference>
<name>A0A8S1F4T4_9PELO</name>
<dbReference type="PANTHER" id="PTHR46690:SF1">
    <property type="entry name" value="CYTOCHROME C OXIDASE ASSEMBLY FACTOR 6 HOMOLOG"/>
    <property type="match status" value="1"/>
</dbReference>
<dbReference type="AlphaFoldDB" id="A0A8S1F4T4"/>
<accession>A0A8S1F4T4</accession>
<organism evidence="1 2">
    <name type="scientific">Caenorhabditis bovis</name>
    <dbReference type="NCBI Taxonomy" id="2654633"/>
    <lineage>
        <taxon>Eukaryota</taxon>
        <taxon>Metazoa</taxon>
        <taxon>Ecdysozoa</taxon>
        <taxon>Nematoda</taxon>
        <taxon>Chromadorea</taxon>
        <taxon>Rhabditida</taxon>
        <taxon>Rhabditina</taxon>
        <taxon>Rhabditomorpha</taxon>
        <taxon>Rhabditoidea</taxon>
        <taxon>Rhabditidae</taxon>
        <taxon>Peloderinae</taxon>
        <taxon>Caenorhabditis</taxon>
    </lineage>
</organism>
<comment type="caution">
    <text evidence="1">The sequence shown here is derived from an EMBL/GenBank/DDBJ whole genome shotgun (WGS) entry which is preliminary data.</text>
</comment>
<dbReference type="Proteomes" id="UP000494206">
    <property type="component" value="Unassembled WGS sequence"/>
</dbReference>
<sequence>MSPKVAALTKKNIPLKFNETRSILSEVLRCNAFHDNIVFENCMRLLAESESSSRQNDAEILAKIRFSAVAYRALKNEADKRAILEKLARNVDVDKCKIDLIRNEAKLFRDSLSPSDTIPDCSNCLSKNYVVLCYFLRELEQRNFKNIRELVENYDVVELENYTTEILEIAKAEKVKKAKLLQMFLNHFYKRNPFYISEELFETTLKKVLQFTQTKFEKFGAECPLLKQYPEEFLSNDEIDLLKETVDEHVFYGNQGQLTTKEFKNALKMVADKKRQFKNVQGENLIVVDSLNFGKGHDVKNFSMLEKDFKHVIMSTRRPPRAIANDIHKRFNRNVIYCDKTSADDIISIRCAWEFGPKAKLLTNDHFRDHRTILQKNNDPVKRDKLIEIWDRWYIDSIYKHDGRNVEPRRRWNVRIRRQPNGTWLLPVVSTSPEIRKFSWIHIQ</sequence>
<dbReference type="PANTHER" id="PTHR46690">
    <property type="entry name" value="CYTOCHROME C OXIDASE ASSEMBLY FACTOR 6 HOMOLOG"/>
    <property type="match status" value="1"/>
</dbReference>
<keyword evidence="2" id="KW-1185">Reference proteome</keyword>
<dbReference type="GO" id="GO:0005739">
    <property type="term" value="C:mitochondrion"/>
    <property type="evidence" value="ECO:0007669"/>
    <property type="project" value="TreeGrafter"/>
</dbReference>